<dbReference type="Pfam" id="PF17207">
    <property type="entry name" value="MCM_OB"/>
    <property type="match status" value="1"/>
</dbReference>
<dbReference type="AlphaFoldDB" id="A0A0L0DQ21"/>
<evidence type="ECO:0000256" key="10">
    <source>
        <dbReference type="ARBA" id="ARBA00047995"/>
    </source>
</evidence>
<feature type="compositionally biased region" description="Acidic residues" evidence="13">
    <location>
        <begin position="634"/>
        <end position="653"/>
    </location>
</feature>
<keyword evidence="5 12" id="KW-0378">Hydrolase</keyword>
<dbReference type="InterPro" id="IPR018525">
    <property type="entry name" value="MCM_CS"/>
</dbReference>
<dbReference type="InterPro" id="IPR027417">
    <property type="entry name" value="P-loop_NTPase"/>
</dbReference>
<organism evidence="15 16">
    <name type="scientific">Thecamonas trahens ATCC 50062</name>
    <dbReference type="NCBI Taxonomy" id="461836"/>
    <lineage>
        <taxon>Eukaryota</taxon>
        <taxon>Apusozoa</taxon>
        <taxon>Apusomonadida</taxon>
        <taxon>Apusomonadidae</taxon>
        <taxon>Thecamonas</taxon>
    </lineage>
</organism>
<dbReference type="InterPro" id="IPR056575">
    <property type="entry name" value="WH_MCM3_C"/>
</dbReference>
<dbReference type="PANTHER" id="PTHR11630">
    <property type="entry name" value="DNA REPLICATION LICENSING FACTOR MCM FAMILY MEMBER"/>
    <property type="match status" value="1"/>
</dbReference>
<dbReference type="SUPFAM" id="SSF52540">
    <property type="entry name" value="P-loop containing nucleoside triphosphate hydrolases"/>
    <property type="match status" value="1"/>
</dbReference>
<dbReference type="Gene3D" id="2.40.50.140">
    <property type="entry name" value="Nucleic acid-binding proteins"/>
    <property type="match status" value="1"/>
</dbReference>
<evidence type="ECO:0000256" key="4">
    <source>
        <dbReference type="ARBA" id="ARBA00022741"/>
    </source>
</evidence>
<reference evidence="15 16" key="1">
    <citation type="submission" date="2010-05" db="EMBL/GenBank/DDBJ databases">
        <title>The Genome Sequence of Thecamonas trahens ATCC 50062.</title>
        <authorList>
            <consortium name="The Broad Institute Genome Sequencing Platform"/>
            <person name="Russ C."/>
            <person name="Cuomo C."/>
            <person name="Shea T."/>
            <person name="Young S.K."/>
            <person name="Zeng Q."/>
            <person name="Koehrsen M."/>
            <person name="Haas B."/>
            <person name="Borodovsky M."/>
            <person name="Guigo R."/>
            <person name="Alvarado L."/>
            <person name="Berlin A."/>
            <person name="Bochicchio J."/>
            <person name="Borenstein D."/>
            <person name="Chapman S."/>
            <person name="Chen Z."/>
            <person name="Freedman E."/>
            <person name="Gellesch M."/>
            <person name="Goldberg J."/>
            <person name="Griggs A."/>
            <person name="Gujja S."/>
            <person name="Heilman E."/>
            <person name="Heiman D."/>
            <person name="Hepburn T."/>
            <person name="Howarth C."/>
            <person name="Jen D."/>
            <person name="Larson L."/>
            <person name="Mehta T."/>
            <person name="Park D."/>
            <person name="Pearson M."/>
            <person name="Roberts A."/>
            <person name="Saif S."/>
            <person name="Shenoy N."/>
            <person name="Sisk P."/>
            <person name="Stolte C."/>
            <person name="Sykes S."/>
            <person name="Thomson T."/>
            <person name="Walk T."/>
            <person name="White J."/>
            <person name="Yandava C."/>
            <person name="Burger G."/>
            <person name="Gray M.W."/>
            <person name="Holland P.W.H."/>
            <person name="King N."/>
            <person name="Lang F.B.F."/>
            <person name="Roger A.J."/>
            <person name="Ruiz-Trillo I."/>
            <person name="Lander E."/>
            <person name="Nusbaum C."/>
        </authorList>
    </citation>
    <scope>NUCLEOTIDE SEQUENCE [LARGE SCALE GENOMIC DNA]</scope>
    <source>
        <strain evidence="15 16">ATCC 50062</strain>
    </source>
</reference>
<dbReference type="Gene3D" id="3.30.1640.10">
    <property type="entry name" value="mini-chromosome maintenance (MCM) complex, chain A, domain 1"/>
    <property type="match status" value="1"/>
</dbReference>
<evidence type="ECO:0000256" key="11">
    <source>
        <dbReference type="RuleBase" id="RU004070"/>
    </source>
</evidence>
<dbReference type="InterPro" id="IPR033762">
    <property type="entry name" value="MCM_OB"/>
</dbReference>
<sequence>MDAEDVAIKSQFYEFLDADAGQGVYMDKVREMMRKHQRRLMVSVNDLRAHSPHLAKHVLTQPAKYLFLFEAALAEIVAKEAPSYVDPDHPVRIGFEGSFGLHHVTPRGLGAHLLHKMVMLEGIVTKVSLVRPKIVKSVHYCPATNEFSSRQYRDAMDPYDLPTSSVYPTKDERGNPLETEYGLSSYKDFQTLGVQEMPERAPAGQLPRSVSVVLNGDLVDAAKPGDRIHIVGIYQALAGRAGSSTNGVFKTAIIANAVQKMGKNSLQPVMTEDDIAHIKSVAKQDDVYRKLASSLAPSIFGHDHIKRALLLLLLGGVEHNLESGTHIRGDINILMVGDPSTAKSQLLRFAMTIAPLAISTTGRGSSGVGLTAAVTTDSESGERRLEAGAMVLADRGIVCIDEFDKMSDMDRVAIHEVMEQQTVTIAKAGIHTSLNARCSVLAAANPIYGQYNTSISPQRNINLPDSLLSRFDLLFIVLDTRDPQRDRDIAVHVLRSHRYHEAHAGADTTTEMYEKYDQHLHADRGPQSLYSVAFLKKYIHYAKSRIQPSLRREVVDFISKAYSELRSKEDNKTLPVTARTLETIIRLSCAHAKARLSNEVEQDDVVAALELLNFALYKDASVVKPTRPRAPPADSDDDSDIDLGSDDDDDDDNGAGPGDYEGTYDEAGAAVAGGDDDDEFAFRDDDASSASKRTTRSSPRKVRASPRKAMAVPSPLKSKSKVANTAVRSSPRKATKKAAASSSRADTIDANASFDTLIAAGDVVKNYVDDIDDARVNEFRRALFRLFKSRTSEEAVTLDAVRTAVNADGAAYSTREIYAMLLELEEEEKIMLSEHEVYRV</sequence>
<dbReference type="GO" id="GO:0005634">
    <property type="term" value="C:nucleus"/>
    <property type="evidence" value="ECO:0007669"/>
    <property type="project" value="UniProtKB-SubCell"/>
</dbReference>
<dbReference type="STRING" id="461836.A0A0L0DQ21"/>
<dbReference type="SMART" id="SM00382">
    <property type="entry name" value="AAA"/>
    <property type="match status" value="1"/>
</dbReference>
<dbReference type="InterPro" id="IPR003593">
    <property type="entry name" value="AAA+_ATPase"/>
</dbReference>
<dbReference type="PRINTS" id="PR01657">
    <property type="entry name" value="MCMFAMILY"/>
</dbReference>
<dbReference type="GO" id="GO:0042555">
    <property type="term" value="C:MCM complex"/>
    <property type="evidence" value="ECO:0007669"/>
    <property type="project" value="UniProtKB-UniRule"/>
</dbReference>
<feature type="compositionally biased region" description="Basic residues" evidence="13">
    <location>
        <begin position="693"/>
        <end position="706"/>
    </location>
</feature>
<evidence type="ECO:0000256" key="1">
    <source>
        <dbReference type="ARBA" id="ARBA00004123"/>
    </source>
</evidence>
<proteinExistence type="inferred from homology"/>
<evidence type="ECO:0000256" key="8">
    <source>
        <dbReference type="ARBA" id="ARBA00023125"/>
    </source>
</evidence>
<dbReference type="GO" id="GO:1902975">
    <property type="term" value="P:mitotic DNA replication initiation"/>
    <property type="evidence" value="ECO:0007669"/>
    <property type="project" value="TreeGrafter"/>
</dbReference>
<dbReference type="PANTHER" id="PTHR11630:SF46">
    <property type="entry name" value="DNA REPLICATION LICENSING FACTOR MCM3-RELATED"/>
    <property type="match status" value="1"/>
</dbReference>
<keyword evidence="4 11" id="KW-0547">Nucleotide-binding</keyword>
<evidence type="ECO:0000256" key="3">
    <source>
        <dbReference type="ARBA" id="ARBA00022705"/>
    </source>
</evidence>
<feature type="region of interest" description="Disordered" evidence="13">
    <location>
        <begin position="624"/>
        <end position="742"/>
    </location>
</feature>
<keyword evidence="9 12" id="KW-0539">Nucleus</keyword>
<evidence type="ECO:0000313" key="16">
    <source>
        <dbReference type="Proteomes" id="UP000054408"/>
    </source>
</evidence>
<keyword evidence="16" id="KW-1185">Reference proteome</keyword>
<dbReference type="Pfam" id="PF17855">
    <property type="entry name" value="MCM_lid"/>
    <property type="match status" value="1"/>
</dbReference>
<dbReference type="PROSITE" id="PS50051">
    <property type="entry name" value="MCM_2"/>
    <property type="match status" value="1"/>
</dbReference>
<dbReference type="Proteomes" id="UP000054408">
    <property type="component" value="Unassembled WGS sequence"/>
</dbReference>
<dbReference type="InterPro" id="IPR031327">
    <property type="entry name" value="MCM"/>
</dbReference>
<dbReference type="Gene3D" id="3.40.50.300">
    <property type="entry name" value="P-loop containing nucleotide triphosphate hydrolases"/>
    <property type="match status" value="1"/>
</dbReference>
<comment type="function">
    <text evidence="12">Acts as component of the MCM2-7 complex (MCM complex) which is the replicative helicase essential for 'once per cell cycle' DNA replication initiation and elongation in eukaryotic cells. The active ATPase sites in the MCM2-7 ring are formed through the interaction surfaces of two neighboring subunits such that a critical structure of a conserved arginine finger motif is provided in trans relative to the ATP-binding site of the Walker A box of the adjacent subunit. The six ATPase active sites, however, are likely to contribute differentially to the complex helicase activity.</text>
</comment>
<accession>A0A0L0DQ21</accession>
<evidence type="ECO:0000256" key="7">
    <source>
        <dbReference type="ARBA" id="ARBA00022840"/>
    </source>
</evidence>
<keyword evidence="8 11" id="KW-0238">DNA-binding</keyword>
<dbReference type="GO" id="GO:0000727">
    <property type="term" value="P:double-strand break repair via break-induced replication"/>
    <property type="evidence" value="ECO:0007669"/>
    <property type="project" value="TreeGrafter"/>
</dbReference>
<comment type="subunit">
    <text evidence="12">Component of the MCM2-7 complex.</text>
</comment>
<keyword evidence="7 11" id="KW-0067">ATP-binding</keyword>
<evidence type="ECO:0000256" key="9">
    <source>
        <dbReference type="ARBA" id="ARBA00023242"/>
    </source>
</evidence>
<dbReference type="InterPro" id="IPR027925">
    <property type="entry name" value="MCM_N"/>
</dbReference>
<name>A0A0L0DQ21_THETB</name>
<dbReference type="FunFam" id="3.40.50.300:FF:000869">
    <property type="entry name" value="DNA helicase"/>
    <property type="match status" value="1"/>
</dbReference>
<dbReference type="GO" id="GO:0005524">
    <property type="term" value="F:ATP binding"/>
    <property type="evidence" value="ECO:0007669"/>
    <property type="project" value="UniProtKB-UniRule"/>
</dbReference>
<dbReference type="EC" id="3.6.4.12" evidence="12"/>
<evidence type="ECO:0000313" key="15">
    <source>
        <dbReference type="EMBL" id="KNC54404.1"/>
    </source>
</evidence>
<evidence type="ECO:0000256" key="2">
    <source>
        <dbReference type="ARBA" id="ARBA00008010"/>
    </source>
</evidence>
<dbReference type="OMA" id="NVYPQED"/>
<evidence type="ECO:0000259" key="14">
    <source>
        <dbReference type="PROSITE" id="PS50051"/>
    </source>
</evidence>
<dbReference type="eggNOG" id="KOG0479">
    <property type="taxonomic scope" value="Eukaryota"/>
</dbReference>
<dbReference type="InterPro" id="IPR008046">
    <property type="entry name" value="Mcm3"/>
</dbReference>
<dbReference type="InterPro" id="IPR012340">
    <property type="entry name" value="NA-bd_OB-fold"/>
</dbReference>
<dbReference type="Gene3D" id="2.20.28.10">
    <property type="match status" value="1"/>
</dbReference>
<dbReference type="Pfam" id="PF14551">
    <property type="entry name" value="MCM_N"/>
    <property type="match status" value="1"/>
</dbReference>
<comment type="similarity">
    <text evidence="2 11">Belongs to the MCM family.</text>
</comment>
<dbReference type="SMART" id="SM00350">
    <property type="entry name" value="MCM"/>
    <property type="match status" value="1"/>
</dbReference>
<dbReference type="SUPFAM" id="SSF50249">
    <property type="entry name" value="Nucleic acid-binding proteins"/>
    <property type="match status" value="1"/>
</dbReference>
<dbReference type="InterPro" id="IPR041562">
    <property type="entry name" value="MCM_lid"/>
</dbReference>
<dbReference type="OrthoDB" id="1882346at2759"/>
<keyword evidence="3 12" id="KW-0235">DNA replication</keyword>
<gene>
    <name evidence="15" type="ORF">AMSG_10128</name>
</gene>
<comment type="subcellular location">
    <subcellularLocation>
        <location evidence="1 12">Nucleus</location>
    </subcellularLocation>
</comment>
<dbReference type="InterPro" id="IPR001208">
    <property type="entry name" value="MCM_dom"/>
</dbReference>
<dbReference type="Pfam" id="PF00493">
    <property type="entry name" value="MCM"/>
    <property type="match status" value="1"/>
</dbReference>
<dbReference type="GO" id="GO:0003697">
    <property type="term" value="F:single-stranded DNA binding"/>
    <property type="evidence" value="ECO:0007669"/>
    <property type="project" value="TreeGrafter"/>
</dbReference>
<keyword evidence="6 12" id="KW-0347">Helicase</keyword>
<dbReference type="RefSeq" id="XP_013753702.1">
    <property type="nucleotide sequence ID" value="XM_013898248.1"/>
</dbReference>
<dbReference type="GO" id="GO:0016887">
    <property type="term" value="F:ATP hydrolysis activity"/>
    <property type="evidence" value="ECO:0007669"/>
    <property type="project" value="RHEA"/>
</dbReference>
<dbReference type="GO" id="GO:0017116">
    <property type="term" value="F:single-stranded DNA helicase activity"/>
    <property type="evidence" value="ECO:0007669"/>
    <property type="project" value="TreeGrafter"/>
</dbReference>
<evidence type="ECO:0000256" key="12">
    <source>
        <dbReference type="RuleBase" id="RU368061"/>
    </source>
</evidence>
<dbReference type="GeneID" id="25568429"/>
<dbReference type="Pfam" id="PF23191">
    <property type="entry name" value="WHD_MCM3_C"/>
    <property type="match status" value="1"/>
</dbReference>
<evidence type="ECO:0000256" key="5">
    <source>
        <dbReference type="ARBA" id="ARBA00022801"/>
    </source>
</evidence>
<dbReference type="FunFam" id="2.20.28.10:FF:000008">
    <property type="entry name" value="DNA helicase"/>
    <property type="match status" value="1"/>
</dbReference>
<dbReference type="PROSITE" id="PS00847">
    <property type="entry name" value="MCM_1"/>
    <property type="match status" value="1"/>
</dbReference>
<dbReference type="PRINTS" id="PR01659">
    <property type="entry name" value="MCMPROTEIN3"/>
</dbReference>
<evidence type="ECO:0000256" key="6">
    <source>
        <dbReference type="ARBA" id="ARBA00022806"/>
    </source>
</evidence>
<comment type="catalytic activity">
    <reaction evidence="10 12">
        <text>ATP + H2O = ADP + phosphate + H(+)</text>
        <dbReference type="Rhea" id="RHEA:13065"/>
        <dbReference type="ChEBI" id="CHEBI:15377"/>
        <dbReference type="ChEBI" id="CHEBI:15378"/>
        <dbReference type="ChEBI" id="CHEBI:30616"/>
        <dbReference type="ChEBI" id="CHEBI:43474"/>
        <dbReference type="ChEBI" id="CHEBI:456216"/>
        <dbReference type="EC" id="3.6.4.12"/>
    </reaction>
</comment>
<evidence type="ECO:0000256" key="13">
    <source>
        <dbReference type="SAM" id="MobiDB-lite"/>
    </source>
</evidence>
<dbReference type="EMBL" id="GL349489">
    <property type="protein sequence ID" value="KNC54404.1"/>
    <property type="molecule type" value="Genomic_DNA"/>
</dbReference>
<feature type="domain" description="MCM C-terminal AAA(+) ATPase" evidence="14">
    <location>
        <begin position="287"/>
        <end position="493"/>
    </location>
</feature>
<protein>
    <recommendedName>
        <fullName evidence="12">DNA replication licensing factor MCM3</fullName>
        <ecNumber evidence="12">3.6.4.12</ecNumber>
    </recommendedName>
</protein>
<dbReference type="GO" id="GO:0006271">
    <property type="term" value="P:DNA strand elongation involved in DNA replication"/>
    <property type="evidence" value="ECO:0007669"/>
    <property type="project" value="TreeGrafter"/>
</dbReference>